<keyword evidence="1" id="KW-0472">Membrane</keyword>
<proteinExistence type="predicted"/>
<dbReference type="HOGENOM" id="CLU_2490919_0_0_9"/>
<evidence type="ECO:0000313" key="2">
    <source>
        <dbReference type="EMBL" id="ACV59886.1"/>
    </source>
</evidence>
<reference evidence="3" key="1">
    <citation type="submission" date="2009-09" db="EMBL/GenBank/DDBJ databases">
        <title>The complete chromosome of Alicyclobacillus acidocaldarius subsp. acidocaldarius DSM 446.</title>
        <authorList>
            <consortium name="US DOE Joint Genome Institute (JGI-PGF)"/>
            <person name="Lucas S."/>
            <person name="Copeland A."/>
            <person name="Lapidus A."/>
            <person name="Glavina del Rio T."/>
            <person name="Dalin E."/>
            <person name="Tice H."/>
            <person name="Bruce D."/>
            <person name="Goodwin L."/>
            <person name="Pitluck S."/>
            <person name="Kyrpides N."/>
            <person name="Mavromatis K."/>
            <person name="Ivanova N."/>
            <person name="Ovchinnikova G."/>
            <person name="Chertkov O."/>
            <person name="Sims D."/>
            <person name="Brettin T."/>
            <person name="Detter J.C."/>
            <person name="Han C."/>
            <person name="Larimer F."/>
            <person name="Land M."/>
            <person name="Hauser L."/>
            <person name="Markowitz V."/>
            <person name="Cheng J.-F."/>
            <person name="Hugenholtz P."/>
            <person name="Woyke T."/>
            <person name="Wu D."/>
            <person name="Pukall R."/>
            <person name="Klenk H.-P."/>
            <person name="Eisen J.A."/>
        </authorList>
    </citation>
    <scope>NUCLEOTIDE SEQUENCE [LARGE SCALE GENOMIC DNA]</scope>
    <source>
        <strain evidence="3">ATCC 27009 / DSM 446 / BCRC 14685 / JCM 5260 / KCTC 1825 / NBRC 15652 / NCIMB 11725 / NRRL B-14509 / 104-IA</strain>
    </source>
</reference>
<name>C8WUS0_ALIAD</name>
<organism evidence="2 3">
    <name type="scientific">Alicyclobacillus acidocaldarius subsp. acidocaldarius (strain ATCC 27009 / DSM 446 / BCRC 14685 / JCM 5260 / KCTC 1825 / NBRC 15652 / NCIMB 11725 / NRRL B-14509 / 104-IA)</name>
    <name type="common">Bacillus acidocaldarius</name>
    <dbReference type="NCBI Taxonomy" id="521098"/>
    <lineage>
        <taxon>Bacteria</taxon>
        <taxon>Bacillati</taxon>
        <taxon>Bacillota</taxon>
        <taxon>Bacilli</taxon>
        <taxon>Bacillales</taxon>
        <taxon>Alicyclobacillaceae</taxon>
        <taxon>Alicyclobacillus</taxon>
    </lineage>
</organism>
<dbReference type="Proteomes" id="UP000001917">
    <property type="component" value="Chromosome"/>
</dbReference>
<feature type="transmembrane region" description="Helical" evidence="1">
    <location>
        <begin position="51"/>
        <end position="75"/>
    </location>
</feature>
<evidence type="ECO:0000313" key="3">
    <source>
        <dbReference type="Proteomes" id="UP000001917"/>
    </source>
</evidence>
<protein>
    <submittedName>
        <fullName evidence="2">Uncharacterized protein</fullName>
    </submittedName>
</protein>
<dbReference type="AlphaFoldDB" id="C8WUS0"/>
<accession>C8WUS0</accession>
<keyword evidence="3" id="KW-1185">Reference proteome</keyword>
<feature type="transmembrane region" description="Helical" evidence="1">
    <location>
        <begin position="27"/>
        <end position="45"/>
    </location>
</feature>
<evidence type="ECO:0000256" key="1">
    <source>
        <dbReference type="SAM" id="Phobius"/>
    </source>
</evidence>
<keyword evidence="1" id="KW-0812">Transmembrane</keyword>
<keyword evidence="1" id="KW-1133">Transmembrane helix</keyword>
<sequence>MKWLSKITKPNPPEAVKYLALIDKLRWIAFLSGMAFGGTQLIPWIRHQKVLSFILLWTLESILAAVCIGAVYALIRYLIAYFKDSQ</sequence>
<gene>
    <name evidence="2" type="ordered locus">Aaci_2882</name>
</gene>
<dbReference type="EMBL" id="CP001727">
    <property type="protein sequence ID" value="ACV59886.1"/>
    <property type="molecule type" value="Genomic_DNA"/>
</dbReference>
<dbReference type="KEGG" id="aac:Aaci_2882"/>
<reference evidence="2 3" key="2">
    <citation type="journal article" date="2010" name="Stand. Genomic Sci.">
        <title>Complete genome sequence of Alicyclobacillus acidocaldarius type strain (104-IA).</title>
        <authorList>
            <person name="Mavromatis K."/>
            <person name="Sikorski J."/>
            <person name="Lapidus A."/>
            <person name="Glavina Del Rio T."/>
            <person name="Copeland A."/>
            <person name="Tice H."/>
            <person name="Cheng J.F."/>
            <person name="Lucas S."/>
            <person name="Chen F."/>
            <person name="Nolan M."/>
            <person name="Bruce D."/>
            <person name="Goodwin L."/>
            <person name="Pitluck S."/>
            <person name="Ivanova N."/>
            <person name="Ovchinnikova G."/>
            <person name="Pati A."/>
            <person name="Chen A."/>
            <person name="Palaniappan K."/>
            <person name="Land M."/>
            <person name="Hauser L."/>
            <person name="Chang Y.J."/>
            <person name="Jeffries C.D."/>
            <person name="Chain P."/>
            <person name="Meincke L."/>
            <person name="Sims D."/>
            <person name="Chertkov O."/>
            <person name="Han C."/>
            <person name="Brettin T."/>
            <person name="Detter J.C."/>
            <person name="Wahrenburg C."/>
            <person name="Rohde M."/>
            <person name="Pukall R."/>
            <person name="Goker M."/>
            <person name="Bristow J."/>
            <person name="Eisen J.A."/>
            <person name="Markowitz V."/>
            <person name="Hugenholtz P."/>
            <person name="Klenk H.P."/>
            <person name="Kyrpides N.C."/>
        </authorList>
    </citation>
    <scope>NUCLEOTIDE SEQUENCE [LARGE SCALE GENOMIC DNA]</scope>
    <source>
        <strain evidence="3">ATCC 27009 / DSM 446 / BCRC 14685 / JCM 5260 / KCTC 1825 / NBRC 15652 / NCIMB 11725 / NRRL B-14509 / 104-IA</strain>
    </source>
</reference>